<protein>
    <submittedName>
        <fullName evidence="2">HET-domain-containing protein</fullName>
    </submittedName>
</protein>
<gene>
    <name evidence="2" type="ORF">M011DRAFT_376401</name>
</gene>
<dbReference type="PANTHER" id="PTHR24148">
    <property type="entry name" value="ANKYRIN REPEAT DOMAIN-CONTAINING PROTEIN 39 HOMOLOG-RELATED"/>
    <property type="match status" value="1"/>
</dbReference>
<dbReference type="Pfam" id="PF06985">
    <property type="entry name" value="HET"/>
    <property type="match status" value="1"/>
</dbReference>
<proteinExistence type="predicted"/>
<reference evidence="2" key="1">
    <citation type="journal article" date="2020" name="Stud. Mycol.">
        <title>101 Dothideomycetes genomes: a test case for predicting lifestyles and emergence of pathogens.</title>
        <authorList>
            <person name="Haridas S."/>
            <person name="Albert R."/>
            <person name="Binder M."/>
            <person name="Bloem J."/>
            <person name="Labutti K."/>
            <person name="Salamov A."/>
            <person name="Andreopoulos B."/>
            <person name="Baker S."/>
            <person name="Barry K."/>
            <person name="Bills G."/>
            <person name="Bluhm B."/>
            <person name="Cannon C."/>
            <person name="Castanera R."/>
            <person name="Culley D."/>
            <person name="Daum C."/>
            <person name="Ezra D."/>
            <person name="Gonzalez J."/>
            <person name="Henrissat B."/>
            <person name="Kuo A."/>
            <person name="Liang C."/>
            <person name="Lipzen A."/>
            <person name="Lutzoni F."/>
            <person name="Magnuson J."/>
            <person name="Mondo S."/>
            <person name="Nolan M."/>
            <person name="Ohm R."/>
            <person name="Pangilinan J."/>
            <person name="Park H.-J."/>
            <person name="Ramirez L."/>
            <person name="Alfaro M."/>
            <person name="Sun H."/>
            <person name="Tritt A."/>
            <person name="Yoshinaga Y."/>
            <person name="Zwiers L.-H."/>
            <person name="Turgeon B."/>
            <person name="Goodwin S."/>
            <person name="Spatafora J."/>
            <person name="Crous P."/>
            <person name="Grigoriev I."/>
        </authorList>
    </citation>
    <scope>NUCLEOTIDE SEQUENCE</scope>
    <source>
        <strain evidence="2">CBS 119925</strain>
    </source>
</reference>
<dbReference type="AlphaFoldDB" id="A0A6A6V8I7"/>
<dbReference type="OrthoDB" id="3553147at2759"/>
<dbReference type="EMBL" id="MU006579">
    <property type="protein sequence ID" value="KAF2745989.1"/>
    <property type="molecule type" value="Genomic_DNA"/>
</dbReference>
<accession>A0A6A6V8I7</accession>
<dbReference type="InterPro" id="IPR010730">
    <property type="entry name" value="HET"/>
</dbReference>
<sequence>MSIYASLPLVNDNSSIRLLTVEPSGRFDAPLICQLGVAQLQPGLAFEALSYTWGDATSRTRLTVNQNVLECTNELAKALRWLRTRTSRRTMWIDQLCINQNDGQEKEFQIPLMSKIYSSCSRTVIWIGEADSQSGYILGSLREEKYVDYADLSYLLSRSWFRRIWIVQEIALAPEALI</sequence>
<organism evidence="2 3">
    <name type="scientific">Sporormia fimetaria CBS 119925</name>
    <dbReference type="NCBI Taxonomy" id="1340428"/>
    <lineage>
        <taxon>Eukaryota</taxon>
        <taxon>Fungi</taxon>
        <taxon>Dikarya</taxon>
        <taxon>Ascomycota</taxon>
        <taxon>Pezizomycotina</taxon>
        <taxon>Dothideomycetes</taxon>
        <taxon>Pleosporomycetidae</taxon>
        <taxon>Pleosporales</taxon>
        <taxon>Sporormiaceae</taxon>
        <taxon>Sporormia</taxon>
    </lineage>
</organism>
<feature type="domain" description="Heterokaryon incompatibility" evidence="1">
    <location>
        <begin position="46"/>
        <end position="143"/>
    </location>
</feature>
<dbReference type="InterPro" id="IPR052895">
    <property type="entry name" value="HetReg/Transcr_Mod"/>
</dbReference>
<evidence type="ECO:0000259" key="1">
    <source>
        <dbReference type="Pfam" id="PF06985"/>
    </source>
</evidence>
<dbReference type="Proteomes" id="UP000799440">
    <property type="component" value="Unassembled WGS sequence"/>
</dbReference>
<feature type="non-terminal residue" evidence="2">
    <location>
        <position position="178"/>
    </location>
</feature>
<keyword evidence="3" id="KW-1185">Reference proteome</keyword>
<name>A0A6A6V8I7_9PLEO</name>
<evidence type="ECO:0000313" key="2">
    <source>
        <dbReference type="EMBL" id="KAF2745989.1"/>
    </source>
</evidence>
<evidence type="ECO:0000313" key="3">
    <source>
        <dbReference type="Proteomes" id="UP000799440"/>
    </source>
</evidence>
<dbReference type="PANTHER" id="PTHR24148:SF64">
    <property type="entry name" value="HETEROKARYON INCOMPATIBILITY DOMAIN-CONTAINING PROTEIN"/>
    <property type="match status" value="1"/>
</dbReference>